<feature type="domain" description="Peptidase M16 C-terminal" evidence="1">
    <location>
        <begin position="204"/>
        <end position="383"/>
    </location>
</feature>
<dbReference type="SUPFAM" id="SSF63411">
    <property type="entry name" value="LuxS/MPP-like metallohydrolase"/>
    <property type="match status" value="2"/>
</dbReference>
<dbReference type="PANTHER" id="PTHR11851">
    <property type="entry name" value="METALLOPROTEASE"/>
    <property type="match status" value="1"/>
</dbReference>
<dbReference type="InterPro" id="IPR007863">
    <property type="entry name" value="Peptidase_M16_C"/>
</dbReference>
<gene>
    <name evidence="2" type="ORF">FOZ74_11710</name>
</gene>
<name>A0A5B8RY96_9BURK</name>
<accession>A0A5B8RY96</accession>
<reference evidence="2 3" key="1">
    <citation type="submission" date="2019-07" db="EMBL/GenBank/DDBJ databases">
        <title>Complete genome sequence of Comamonas sp. NLF 7-7 isolated from livestock.</title>
        <authorList>
            <person name="Kim D.H."/>
            <person name="Kim J.G."/>
        </authorList>
    </citation>
    <scope>NUCLEOTIDE SEQUENCE [LARGE SCALE GENOMIC DNA]</scope>
    <source>
        <strain evidence="2 3">NLF 7-7</strain>
    </source>
</reference>
<dbReference type="PANTHER" id="PTHR11851:SF224">
    <property type="entry name" value="PROCESSING PROTEASE"/>
    <property type="match status" value="1"/>
</dbReference>
<protein>
    <submittedName>
        <fullName evidence="2">Insulinase family protein</fullName>
    </submittedName>
</protein>
<dbReference type="Proteomes" id="UP000321199">
    <property type="component" value="Chromosome"/>
</dbReference>
<dbReference type="EMBL" id="CP042344">
    <property type="protein sequence ID" value="QEA13638.1"/>
    <property type="molecule type" value="Genomic_DNA"/>
</dbReference>
<dbReference type="GO" id="GO:0046872">
    <property type="term" value="F:metal ion binding"/>
    <property type="evidence" value="ECO:0007669"/>
    <property type="project" value="InterPro"/>
</dbReference>
<evidence type="ECO:0000313" key="3">
    <source>
        <dbReference type="Proteomes" id="UP000321199"/>
    </source>
</evidence>
<dbReference type="Gene3D" id="3.30.830.10">
    <property type="entry name" value="Metalloenzyme, LuxS/M16 peptidase-like"/>
    <property type="match status" value="2"/>
</dbReference>
<dbReference type="KEGG" id="cof:FOZ74_11710"/>
<sequence>MIKTIKKIASCAMLVGVTGLFYTQSAFALLPIEHWTRPDGAQVWLVQSPAIAMVDVQLEFDAGSRRDPAAQAGLASAAALMSAKGVRAAEGRPALDENQLGEAWADLGASLGADAGRDALSFSLRSLTRPELLGRAAELAARQIGEPSYPAAVWQRERARWSAAIAEGDTRPGTVAGKAFSRALYRGNPYGYETTAATLQAIGVADLQAYHARYLQRCRARVAIVGAVDRAQAQGLVDALLARLPAGDAQACAPLPAVASVAPLAAPQRIDIPFNSAQTHVLIGQPGIARRDPDFLALLVGNHILGGGGFASRLMEEVREKRGLSYSVYSDFSPGLNVGAFVAGLQTRPEQAAQALQVTQQVIADFVRDGPTEAELQAAKDNLVGGFALRIDSNRKLLGNVVNIARNGLPLDYLEGWTERVQALSAEQVKAAMARVLQPARMVTVVLGAAPAAADAPTAAAADRP</sequence>
<dbReference type="InterPro" id="IPR050361">
    <property type="entry name" value="MPP/UQCRC_Complex"/>
</dbReference>
<dbReference type="OrthoDB" id="9811314at2"/>
<dbReference type="InterPro" id="IPR011249">
    <property type="entry name" value="Metalloenz_LuxS/M16"/>
</dbReference>
<keyword evidence="3" id="KW-1185">Reference proteome</keyword>
<dbReference type="RefSeq" id="WP_146913228.1">
    <property type="nucleotide sequence ID" value="NZ_CP042344.1"/>
</dbReference>
<proteinExistence type="predicted"/>
<organism evidence="2 3">
    <name type="scientific">Comamonas flocculans</name>
    <dbReference type="NCBI Taxonomy" id="2597701"/>
    <lineage>
        <taxon>Bacteria</taxon>
        <taxon>Pseudomonadati</taxon>
        <taxon>Pseudomonadota</taxon>
        <taxon>Betaproteobacteria</taxon>
        <taxon>Burkholderiales</taxon>
        <taxon>Comamonadaceae</taxon>
        <taxon>Comamonas</taxon>
    </lineage>
</organism>
<dbReference type="Pfam" id="PF05193">
    <property type="entry name" value="Peptidase_M16_C"/>
    <property type="match status" value="1"/>
</dbReference>
<evidence type="ECO:0000259" key="1">
    <source>
        <dbReference type="Pfam" id="PF05193"/>
    </source>
</evidence>
<dbReference type="AlphaFoldDB" id="A0A5B8RY96"/>
<evidence type="ECO:0000313" key="2">
    <source>
        <dbReference type="EMBL" id="QEA13638.1"/>
    </source>
</evidence>